<dbReference type="EMBL" id="OU963911">
    <property type="protein sequence ID" value="CAH0400854.1"/>
    <property type="molecule type" value="Genomic_DNA"/>
</dbReference>
<proteinExistence type="inferred from homology"/>
<organism evidence="6 7">
    <name type="scientific">Chilo suppressalis</name>
    <name type="common">Asiatic rice borer moth</name>
    <dbReference type="NCBI Taxonomy" id="168631"/>
    <lineage>
        <taxon>Eukaryota</taxon>
        <taxon>Metazoa</taxon>
        <taxon>Ecdysozoa</taxon>
        <taxon>Arthropoda</taxon>
        <taxon>Hexapoda</taxon>
        <taxon>Insecta</taxon>
        <taxon>Pterygota</taxon>
        <taxon>Neoptera</taxon>
        <taxon>Endopterygota</taxon>
        <taxon>Lepidoptera</taxon>
        <taxon>Glossata</taxon>
        <taxon>Ditrysia</taxon>
        <taxon>Pyraloidea</taxon>
        <taxon>Crambidae</taxon>
        <taxon>Crambinae</taxon>
        <taxon>Chilo</taxon>
    </lineage>
</organism>
<evidence type="ECO:0000259" key="4">
    <source>
        <dbReference type="Pfam" id="PF00372"/>
    </source>
</evidence>
<evidence type="ECO:0000259" key="5">
    <source>
        <dbReference type="Pfam" id="PF03723"/>
    </source>
</evidence>
<dbReference type="Pfam" id="PF03723">
    <property type="entry name" value="Hemocyanin_C"/>
    <property type="match status" value="1"/>
</dbReference>
<dbReference type="PANTHER" id="PTHR11511">
    <property type="entry name" value="LARVAL STORAGE PROTEIN/PHENOLOXIDASE"/>
    <property type="match status" value="1"/>
</dbReference>
<dbReference type="Gene3D" id="1.10.1280.10">
    <property type="entry name" value="Di-copper center containing domain from catechol oxidase"/>
    <property type="match status" value="1"/>
</dbReference>
<feature type="signal peptide" evidence="3">
    <location>
        <begin position="1"/>
        <end position="16"/>
    </location>
</feature>
<dbReference type="InterPro" id="IPR008922">
    <property type="entry name" value="Di-copper_centre_dom_sf"/>
</dbReference>
<dbReference type="InterPro" id="IPR014756">
    <property type="entry name" value="Ig_E-set"/>
</dbReference>
<dbReference type="InterPro" id="IPR000896">
    <property type="entry name" value="Hemocyanin/hexamerin_mid_dom"/>
</dbReference>
<protein>
    <submittedName>
        <fullName evidence="6">Uncharacterized protein</fullName>
    </submittedName>
</protein>
<dbReference type="Proteomes" id="UP001153292">
    <property type="component" value="Chromosome 18"/>
</dbReference>
<dbReference type="SUPFAM" id="SSF81296">
    <property type="entry name" value="E set domains"/>
    <property type="match status" value="1"/>
</dbReference>
<keyword evidence="1" id="KW-0758">Storage protein</keyword>
<keyword evidence="3" id="KW-0732">Signal</keyword>
<feature type="chain" id="PRO_5046924323" evidence="3">
    <location>
        <begin position="17"/>
        <end position="671"/>
    </location>
</feature>
<gene>
    <name evidence="6" type="ORF">CHILSU_LOCUS4056</name>
</gene>
<evidence type="ECO:0000256" key="2">
    <source>
        <dbReference type="ARBA" id="ARBA00038082"/>
    </source>
</evidence>
<dbReference type="PRINTS" id="PR00187">
    <property type="entry name" value="HAEMOCYANIN"/>
</dbReference>
<feature type="domain" description="Hemocyanin C-terminal" evidence="5">
    <location>
        <begin position="428"/>
        <end position="655"/>
    </location>
</feature>
<evidence type="ECO:0000256" key="1">
    <source>
        <dbReference type="ARBA" id="ARBA00022761"/>
    </source>
</evidence>
<dbReference type="Pfam" id="PF00372">
    <property type="entry name" value="Hemocyanin_M"/>
    <property type="match status" value="1"/>
</dbReference>
<name>A0ABN8AX57_CHISP</name>
<evidence type="ECO:0000313" key="7">
    <source>
        <dbReference type="Proteomes" id="UP001153292"/>
    </source>
</evidence>
<keyword evidence="7" id="KW-1185">Reference proteome</keyword>
<reference evidence="6" key="1">
    <citation type="submission" date="2021-12" db="EMBL/GenBank/DDBJ databases">
        <authorList>
            <person name="King R."/>
        </authorList>
    </citation>
    <scope>NUCLEOTIDE SEQUENCE</scope>
</reference>
<accession>A0ABN8AX57</accession>
<feature type="domain" description="Hemocyanin middle" evidence="4">
    <location>
        <begin position="154"/>
        <end position="418"/>
    </location>
</feature>
<dbReference type="PANTHER" id="PTHR11511:SF5">
    <property type="entry name" value="FAT-BODY PROTEIN 1-RELATED"/>
    <property type="match status" value="1"/>
</dbReference>
<dbReference type="InterPro" id="IPR037020">
    <property type="entry name" value="Hemocyanin_C_sf"/>
</dbReference>
<dbReference type="SUPFAM" id="SSF48056">
    <property type="entry name" value="Di-copper centre-containing domain"/>
    <property type="match status" value="1"/>
</dbReference>
<evidence type="ECO:0000313" key="6">
    <source>
        <dbReference type="EMBL" id="CAH0400854.1"/>
    </source>
</evidence>
<dbReference type="InterPro" id="IPR013788">
    <property type="entry name" value="Hemocyanin/hexamerin"/>
</dbReference>
<dbReference type="InterPro" id="IPR005203">
    <property type="entry name" value="Hemocyanin_C"/>
</dbReference>
<evidence type="ECO:0000256" key="3">
    <source>
        <dbReference type="SAM" id="SignalP"/>
    </source>
</evidence>
<comment type="similarity">
    <text evidence="2">Belongs to the hemocyanin family.</text>
</comment>
<dbReference type="Gene3D" id="2.60.40.1520">
    <property type="entry name" value="Hemocyanin, C-terminal domain"/>
    <property type="match status" value="1"/>
</dbReference>
<sequence>MWIYFMLFGAVLSAPADEIKNVLDEGELYRTDQMFLKPIVPSGYSPYGNGKETFQLSYIFPEDNKYYATFNEYFKRGITMKGLTFNIYDDSMRNAAIALFELIRNTRKTEKSNFDKLLKWINYNVNSDMVDYASRLGFLFDTSTSKKENFLPPFLVKPNYFVGGETIFKAFYISDKIGKIAESIFKTYQILNIDGRSFAINSNYSGWNMPLHTCDKQIKYFTEDIALNSYYYGLQLLHPFWMTNEELDALNPRHAEHYYFAHKQLYARYLLEKDHLPSDEEAIEADCEPEYSPHLYYDNGLPFPSRCEINGDDKEGNYNYLETKDLEIKESIHRGAYTENGTIVVLTEDNYMNLLARLVRSQMNNIKNAKITRSVYSYRTSGYLIDKYNPAPSILHHPQTTLREPIYWYLIKKDLDYFALYANNTEPYDLTKYERNDFTISNIETITVSTNFQYYLINLYKSMEGDKPLHVAMTMPYVYARQRRINHEPFTLKFTIESKLQKDVTIRLFLGPSCSINHCWDLYYKFFQLDCYRHNVKVGTNIITWTIESSSKYYSDHNFNKTVSYEQLEENYDIFKFPESLVIPKGRKEGLNFTIFIMIDDEDVNNDFVDSSLYMQVTGSISNKPLGFPFHRQADKDTVNDNALNYRFYNISVFHKASPPDSTGYFSPNIY</sequence>